<sequence>MSLDVITPFFMIAALGCRVTRAETEIETHRHRFEKTEALLKLVRDIRGSRKASETSQGWEDWIDGSIGDAEQVIREIKDAVQRKGGRGNGSFPEKISWLLKYKDAAENLGRRLDQCYWSLSVIVIVLVVVAGTRPSEPRQSVAVAGSWLEDNSTPYGYFSNSGLAHMKDFPLILPAGSPCSSRSSTGLSSVTDGPEPPDGYRSLEEEDQEVEMHAWLRERARSDSMEAEEEEEEVEWEF</sequence>
<organism evidence="2 3">
    <name type="scientific">Trichoglossum hirsutum</name>
    <dbReference type="NCBI Taxonomy" id="265104"/>
    <lineage>
        <taxon>Eukaryota</taxon>
        <taxon>Fungi</taxon>
        <taxon>Dikarya</taxon>
        <taxon>Ascomycota</taxon>
        <taxon>Pezizomycotina</taxon>
        <taxon>Geoglossomycetes</taxon>
        <taxon>Geoglossales</taxon>
        <taxon>Geoglossaceae</taxon>
        <taxon>Trichoglossum</taxon>
    </lineage>
</organism>
<feature type="compositionally biased region" description="Basic and acidic residues" evidence="1">
    <location>
        <begin position="211"/>
        <end position="225"/>
    </location>
</feature>
<reference evidence="2" key="1">
    <citation type="submission" date="2021-03" db="EMBL/GenBank/DDBJ databases">
        <title>Comparative genomics and phylogenomic investigation of the class Geoglossomycetes provide insights into ecological specialization and systematics.</title>
        <authorList>
            <person name="Melie T."/>
            <person name="Pirro S."/>
            <person name="Miller A.N."/>
            <person name="Quandt A."/>
        </authorList>
    </citation>
    <scope>NUCLEOTIDE SEQUENCE</scope>
    <source>
        <strain evidence="2">CAQ_001_2017</strain>
    </source>
</reference>
<dbReference type="Proteomes" id="UP000750711">
    <property type="component" value="Unassembled WGS sequence"/>
</dbReference>
<name>A0A9P8LAN6_9PEZI</name>
<keyword evidence="3" id="KW-1185">Reference proteome</keyword>
<dbReference type="EMBL" id="JAGHQM010000757">
    <property type="protein sequence ID" value="KAH0558729.1"/>
    <property type="molecule type" value="Genomic_DNA"/>
</dbReference>
<feature type="compositionally biased region" description="Low complexity" evidence="1">
    <location>
        <begin position="181"/>
        <end position="190"/>
    </location>
</feature>
<evidence type="ECO:0000313" key="2">
    <source>
        <dbReference type="EMBL" id="KAH0558729.1"/>
    </source>
</evidence>
<proteinExistence type="predicted"/>
<feature type="region of interest" description="Disordered" evidence="1">
    <location>
        <begin position="181"/>
        <end position="239"/>
    </location>
</feature>
<protein>
    <submittedName>
        <fullName evidence="2">Uncharacterized protein</fullName>
    </submittedName>
</protein>
<accession>A0A9P8LAN6</accession>
<evidence type="ECO:0000256" key="1">
    <source>
        <dbReference type="SAM" id="MobiDB-lite"/>
    </source>
</evidence>
<evidence type="ECO:0000313" key="3">
    <source>
        <dbReference type="Proteomes" id="UP000750711"/>
    </source>
</evidence>
<gene>
    <name evidence="2" type="ORF">GP486_004626</name>
</gene>
<dbReference type="AlphaFoldDB" id="A0A9P8LAN6"/>
<comment type="caution">
    <text evidence="2">The sequence shown here is derived from an EMBL/GenBank/DDBJ whole genome shotgun (WGS) entry which is preliminary data.</text>
</comment>
<feature type="compositionally biased region" description="Acidic residues" evidence="1">
    <location>
        <begin position="226"/>
        <end position="239"/>
    </location>
</feature>